<evidence type="ECO:0008006" key="3">
    <source>
        <dbReference type="Google" id="ProtNLM"/>
    </source>
</evidence>
<sequence length="154" mass="17257">MNKTADHLEFKAKILRKQDDLPRYVVLPRKAWAAYPVGFAAEVSINGGAPFRRHVRPWGKGREALFLNLTSRQCRDAGVDTGAVCTFALTRAPEIPPDLDAAIAADVGARDAWERLAPLLRRRWAETVWEAKGADTRRRRIARAIEALRRSDGV</sequence>
<protein>
    <recommendedName>
        <fullName evidence="3">DUF1905 domain-containing protein</fullName>
    </recommendedName>
</protein>
<name>A0A2R8B7S2_9RHOB</name>
<dbReference type="SUPFAM" id="SSF141694">
    <property type="entry name" value="AF2212/PG0164-like"/>
    <property type="match status" value="1"/>
</dbReference>
<dbReference type="EMBL" id="OMOQ01000001">
    <property type="protein sequence ID" value="SPH18681.1"/>
    <property type="molecule type" value="Genomic_DNA"/>
</dbReference>
<dbReference type="Proteomes" id="UP000244924">
    <property type="component" value="Unassembled WGS sequence"/>
</dbReference>
<dbReference type="RefSeq" id="WP_181366408.1">
    <property type="nucleotide sequence ID" value="NZ_OMOQ01000001.1"/>
</dbReference>
<reference evidence="1 2" key="1">
    <citation type="submission" date="2018-03" db="EMBL/GenBank/DDBJ databases">
        <authorList>
            <person name="Keele B.F."/>
        </authorList>
    </citation>
    <scope>NUCLEOTIDE SEQUENCE [LARGE SCALE GENOMIC DNA]</scope>
    <source>
        <strain evidence="1 2">CECT 8626</strain>
    </source>
</reference>
<evidence type="ECO:0000313" key="2">
    <source>
        <dbReference type="Proteomes" id="UP000244924"/>
    </source>
</evidence>
<organism evidence="1 2">
    <name type="scientific">Albidovulum aquaemixtae</name>
    <dbReference type="NCBI Taxonomy" id="1542388"/>
    <lineage>
        <taxon>Bacteria</taxon>
        <taxon>Pseudomonadati</taxon>
        <taxon>Pseudomonadota</taxon>
        <taxon>Alphaproteobacteria</taxon>
        <taxon>Rhodobacterales</taxon>
        <taxon>Paracoccaceae</taxon>
        <taxon>Albidovulum</taxon>
    </lineage>
</organism>
<evidence type="ECO:0000313" key="1">
    <source>
        <dbReference type="EMBL" id="SPH18681.1"/>
    </source>
</evidence>
<dbReference type="Pfam" id="PF13376">
    <property type="entry name" value="OmdA"/>
    <property type="match status" value="1"/>
</dbReference>
<accession>A0A2R8B7S2</accession>
<proteinExistence type="predicted"/>
<dbReference type="AlphaFoldDB" id="A0A2R8B7S2"/>
<keyword evidence="2" id="KW-1185">Reference proteome</keyword>
<gene>
    <name evidence="1" type="ORF">DEA8626_02223</name>
</gene>